<feature type="binding site" evidence="7">
    <location>
        <position position="379"/>
    </location>
    <ligand>
        <name>Zn(2+)</name>
        <dbReference type="ChEBI" id="CHEBI:29105"/>
        <label>2</label>
        <note>catalytic</note>
    </ligand>
</feature>
<evidence type="ECO:0000256" key="5">
    <source>
        <dbReference type="PIRSR" id="PIRSR601548-3"/>
    </source>
</evidence>
<reference evidence="12 13" key="1">
    <citation type="submission" date="2015-07" db="EMBL/GenBank/DDBJ databases">
        <title>The genome of Habropoda laboriosa.</title>
        <authorList>
            <person name="Pan H."/>
            <person name="Kapheim K."/>
        </authorList>
    </citation>
    <scope>NUCLEOTIDE SEQUENCE [LARGE SCALE GENOMIC DNA]</scope>
    <source>
        <strain evidence="12">0110345459</strain>
    </source>
</reference>
<evidence type="ECO:0000313" key="12">
    <source>
        <dbReference type="EMBL" id="KOC69979.1"/>
    </source>
</evidence>
<keyword evidence="5" id="KW-0479">Metal-binding</keyword>
<dbReference type="GO" id="GO:0008237">
    <property type="term" value="F:metallopeptidase activity"/>
    <property type="evidence" value="ECO:0007669"/>
    <property type="project" value="InterPro"/>
</dbReference>
<name>A0A0L7RGM3_9HYME</name>
<dbReference type="InterPro" id="IPR001548">
    <property type="entry name" value="Peptidase_M2"/>
</dbReference>
<evidence type="ECO:0000256" key="2">
    <source>
        <dbReference type="ARBA" id="ARBA00022729"/>
    </source>
</evidence>
<dbReference type="AlphaFoldDB" id="A0A0L7RGM3"/>
<feature type="transmembrane region" description="Helical" evidence="10">
    <location>
        <begin position="689"/>
        <end position="709"/>
    </location>
</feature>
<comment type="caution">
    <text evidence="8">Lacks conserved residue(s) required for the propagation of feature annotation.</text>
</comment>
<dbReference type="Proteomes" id="UP000053825">
    <property type="component" value="Unassembled WGS sequence"/>
</dbReference>
<dbReference type="OrthoDB" id="7361988at2759"/>
<gene>
    <name evidence="12" type="ORF">WH47_08240</name>
</gene>
<proteinExistence type="inferred from homology"/>
<dbReference type="PROSITE" id="PS52011">
    <property type="entry name" value="PEPTIDASE_M2"/>
    <property type="match status" value="1"/>
</dbReference>
<feature type="chain" id="PRO_5005575316" evidence="11">
    <location>
        <begin position="19"/>
        <end position="724"/>
    </location>
</feature>
<sequence length="724" mass="81788">MQSKWAWIILNLVVCAIASVEDDNVKAFIQLTEYGYVDVCLDTTEAQWAFLNSPSNKTLSEWEEKLISYARFKILQMDEVANISKNDIHDSALLYKYDVAIKIGDALLHTDDLKKLVHFAGAAELQRLSRVRDTILKNHTRKDLENILSHSSNVENKSAVWTAWHQGLAPLVKNFSTILPLVSKAAKANGAKNVTEYWEFLSGYSEGYDKIKYEWSRLASLHKKILKFAINNLSQKYKITMNNTIPAYLLGSLQGSDWTPISVDVTPYPDLMYSIKKNLWKRRLIGKSLYKTASIMSSQILSQAPQAGFWGKSRFDQQCPSKLINFCQDAILSVSTCFEPTISNYLSAHKNVGKIVFNQISVEDTPVLNTANRYSGLEEGVSELFGILAASPAWLNYTHLMDNSTDSEQRLIVSLMITALNTLPQITYYMSADMWRIDAIEKGITNPEDLISSWWKHREEYEGLNSNGTNMPTFLDDDYITSNKPYLPKLTGTILAFQLYKYLMASTAVRYDSIVEKHININFLKMIQRGSADDWMKVLDKFLELDEVSFDSLLSFFSPLEDFIDELEENIQYKADTAKESELEELEKRVIVEMNTPSTTTTTTTTPRSVAGKTKTTSTSSSKQNDGRSGMNTVGNSNKNLESKSSILIPENSNILDVPTITEVPLDKSQLDSLDTDDDKKPKINTSKAVWAVGAVLLATIVICIIAIFGRQRCRKTPKNRRYV</sequence>
<evidence type="ECO:0000256" key="4">
    <source>
        <dbReference type="ARBA" id="ARBA00023180"/>
    </source>
</evidence>
<dbReference type="GO" id="GO:0005615">
    <property type="term" value="C:extracellular space"/>
    <property type="evidence" value="ECO:0007669"/>
    <property type="project" value="TreeGrafter"/>
</dbReference>
<evidence type="ECO:0000256" key="3">
    <source>
        <dbReference type="ARBA" id="ARBA00023157"/>
    </source>
</evidence>
<keyword evidence="3 6" id="KW-1015">Disulfide bond</keyword>
<dbReference type="PANTHER" id="PTHR10514">
    <property type="entry name" value="ANGIOTENSIN-CONVERTING ENZYME"/>
    <property type="match status" value="1"/>
</dbReference>
<organism evidence="12 13">
    <name type="scientific">Habropoda laboriosa</name>
    <dbReference type="NCBI Taxonomy" id="597456"/>
    <lineage>
        <taxon>Eukaryota</taxon>
        <taxon>Metazoa</taxon>
        <taxon>Ecdysozoa</taxon>
        <taxon>Arthropoda</taxon>
        <taxon>Hexapoda</taxon>
        <taxon>Insecta</taxon>
        <taxon>Pterygota</taxon>
        <taxon>Neoptera</taxon>
        <taxon>Endopterygota</taxon>
        <taxon>Hymenoptera</taxon>
        <taxon>Apocrita</taxon>
        <taxon>Aculeata</taxon>
        <taxon>Apoidea</taxon>
        <taxon>Anthophila</taxon>
        <taxon>Apidae</taxon>
        <taxon>Habropoda</taxon>
    </lineage>
</organism>
<comment type="similarity">
    <text evidence="1 8">Belongs to the peptidase M2 family.</text>
</comment>
<keyword evidence="10" id="KW-0472">Membrane</keyword>
<keyword evidence="4" id="KW-0325">Glycoprotein</keyword>
<dbReference type="GO" id="GO:0005886">
    <property type="term" value="C:plasma membrane"/>
    <property type="evidence" value="ECO:0007669"/>
    <property type="project" value="TreeGrafter"/>
</dbReference>
<keyword evidence="2 11" id="KW-0732">Signal</keyword>
<keyword evidence="5" id="KW-0862">Zinc</keyword>
<feature type="compositionally biased region" description="Polar residues" evidence="9">
    <location>
        <begin position="630"/>
        <end position="642"/>
    </location>
</feature>
<feature type="signal peptide" evidence="11">
    <location>
        <begin position="1"/>
        <end position="18"/>
    </location>
</feature>
<dbReference type="PANTHER" id="PTHR10514:SF44">
    <property type="entry name" value="ANGIOTENSIN-CONVERTING ENZYME-RELATED"/>
    <property type="match status" value="1"/>
</dbReference>
<dbReference type="Pfam" id="PF01401">
    <property type="entry name" value="Peptidase_M2"/>
    <property type="match status" value="1"/>
</dbReference>
<keyword evidence="13" id="KW-1185">Reference proteome</keyword>
<keyword evidence="10" id="KW-0812">Transmembrane</keyword>
<evidence type="ECO:0000256" key="7">
    <source>
        <dbReference type="PIRSR" id="PIRSR601548-8"/>
    </source>
</evidence>
<evidence type="ECO:0000256" key="1">
    <source>
        <dbReference type="ARBA" id="ARBA00008139"/>
    </source>
</evidence>
<dbReference type="STRING" id="597456.A0A0L7RGM3"/>
<evidence type="ECO:0000256" key="8">
    <source>
        <dbReference type="PROSITE-ProRule" id="PRU01355"/>
    </source>
</evidence>
<dbReference type="GO" id="GO:0006508">
    <property type="term" value="P:proteolysis"/>
    <property type="evidence" value="ECO:0007669"/>
    <property type="project" value="InterPro"/>
</dbReference>
<keyword evidence="10" id="KW-1133">Transmembrane helix</keyword>
<dbReference type="EMBL" id="KQ414596">
    <property type="protein sequence ID" value="KOC69979.1"/>
    <property type="molecule type" value="Genomic_DNA"/>
</dbReference>
<feature type="region of interest" description="Disordered" evidence="9">
    <location>
        <begin position="595"/>
        <end position="642"/>
    </location>
</feature>
<evidence type="ECO:0000256" key="9">
    <source>
        <dbReference type="SAM" id="MobiDB-lite"/>
    </source>
</evidence>
<feature type="binding site" evidence="5">
    <location>
        <position position="379"/>
    </location>
    <ligand>
        <name>Zn(2+)</name>
        <dbReference type="ChEBI" id="CHEBI:29105"/>
        <label>1</label>
        <note>catalytic</note>
    </ligand>
</feature>
<evidence type="ECO:0000313" key="13">
    <source>
        <dbReference type="Proteomes" id="UP000053825"/>
    </source>
</evidence>
<dbReference type="SUPFAM" id="SSF55486">
    <property type="entry name" value="Metalloproteases ('zincins'), catalytic domain"/>
    <property type="match status" value="1"/>
</dbReference>
<accession>A0A0L7RGM3</accession>
<protein>
    <submittedName>
        <fullName evidence="12">Angiotensin-converting enzyme</fullName>
    </submittedName>
</protein>
<feature type="disulfide bond" evidence="6 8">
    <location>
        <begin position="319"/>
        <end position="337"/>
    </location>
</feature>
<evidence type="ECO:0000256" key="11">
    <source>
        <dbReference type="SAM" id="SignalP"/>
    </source>
</evidence>
<evidence type="ECO:0000256" key="6">
    <source>
        <dbReference type="PIRSR" id="PIRSR601548-4"/>
    </source>
</evidence>
<feature type="compositionally biased region" description="Low complexity" evidence="9">
    <location>
        <begin position="613"/>
        <end position="623"/>
    </location>
</feature>
<evidence type="ECO:0000256" key="10">
    <source>
        <dbReference type="SAM" id="Phobius"/>
    </source>
</evidence>
<dbReference type="GO" id="GO:0008241">
    <property type="term" value="F:peptidyl-dipeptidase activity"/>
    <property type="evidence" value="ECO:0007669"/>
    <property type="project" value="InterPro"/>
</dbReference>